<accession>A0A6M3X4K8</accession>
<gene>
    <name evidence="1" type="ORF">MM171A02959_0010</name>
</gene>
<name>A0A6M3X4K8_9ZZZZ</name>
<dbReference type="EMBL" id="MT143906">
    <property type="protein sequence ID" value="QJH92628.1"/>
    <property type="molecule type" value="Genomic_DNA"/>
</dbReference>
<evidence type="ECO:0000313" key="1">
    <source>
        <dbReference type="EMBL" id="QJH92628.1"/>
    </source>
</evidence>
<organism evidence="1">
    <name type="scientific">viral metagenome</name>
    <dbReference type="NCBI Taxonomy" id="1070528"/>
    <lineage>
        <taxon>unclassified sequences</taxon>
        <taxon>metagenomes</taxon>
        <taxon>organismal metagenomes</taxon>
    </lineage>
</organism>
<dbReference type="AlphaFoldDB" id="A0A6M3X4K8"/>
<proteinExistence type="predicted"/>
<reference evidence="1" key="1">
    <citation type="submission" date="2020-03" db="EMBL/GenBank/DDBJ databases">
        <title>The deep terrestrial virosphere.</title>
        <authorList>
            <person name="Holmfeldt K."/>
            <person name="Nilsson E."/>
            <person name="Simone D."/>
            <person name="Lopez-Fernandez M."/>
            <person name="Wu X."/>
            <person name="de Brujin I."/>
            <person name="Lundin D."/>
            <person name="Andersson A."/>
            <person name="Bertilsson S."/>
            <person name="Dopson M."/>
        </authorList>
    </citation>
    <scope>NUCLEOTIDE SEQUENCE</scope>
    <source>
        <strain evidence="1">MM171A02959</strain>
    </source>
</reference>
<protein>
    <submittedName>
        <fullName evidence="1">Uncharacterized protein</fullName>
    </submittedName>
</protein>
<sequence>MSNLTVEQTYDYYISELKRTLAFLKMEKVKKAPSAVYIIFSSNGTIDEITLNEKYAFEVVEGWNGVIEDIKDKIRYEKFHLY</sequence>